<evidence type="ECO:0000256" key="9">
    <source>
        <dbReference type="ARBA" id="ARBA00022989"/>
    </source>
</evidence>
<reference evidence="13 14" key="1">
    <citation type="journal article" date="2019" name="New Phytol.">
        <title>Comparative genomics reveals unique wood-decay strategies and fruiting body development in the Schizophyllaceae.</title>
        <authorList>
            <person name="Almasi E."/>
            <person name="Sahu N."/>
            <person name="Krizsan K."/>
            <person name="Balint B."/>
            <person name="Kovacs G.M."/>
            <person name="Kiss B."/>
            <person name="Cseklye J."/>
            <person name="Drula E."/>
            <person name="Henrissat B."/>
            <person name="Nagy I."/>
            <person name="Chovatia M."/>
            <person name="Adam C."/>
            <person name="LaButti K."/>
            <person name="Lipzen A."/>
            <person name="Riley R."/>
            <person name="Grigoriev I.V."/>
            <person name="Nagy L.G."/>
        </authorList>
    </citation>
    <scope>NUCLEOTIDE SEQUENCE [LARGE SCALE GENOMIC DNA]</scope>
    <source>
        <strain evidence="13 14">NL-1724</strain>
    </source>
</reference>
<dbReference type="GO" id="GO:0032981">
    <property type="term" value="P:mitochondrial respiratory chain complex I assembly"/>
    <property type="evidence" value="ECO:0007669"/>
    <property type="project" value="TreeGrafter"/>
</dbReference>
<keyword evidence="7" id="KW-0999">Mitochondrion inner membrane</keyword>
<keyword evidence="14" id="KW-1185">Reference proteome</keyword>
<keyword evidence="5" id="KW-0679">Respiratory chain</keyword>
<evidence type="ECO:0000256" key="6">
    <source>
        <dbReference type="ARBA" id="ARBA00022692"/>
    </source>
</evidence>
<keyword evidence="6 12" id="KW-0812">Transmembrane</keyword>
<evidence type="ECO:0000256" key="11">
    <source>
        <dbReference type="ARBA" id="ARBA00023136"/>
    </source>
</evidence>
<evidence type="ECO:0000256" key="10">
    <source>
        <dbReference type="ARBA" id="ARBA00023128"/>
    </source>
</evidence>
<dbReference type="PANTHER" id="PTHR15082:SF2">
    <property type="entry name" value="NADH DEHYDROGENASE [UBIQUINONE] 1 BETA SUBCOMPLEX SUBUNIT 3"/>
    <property type="match status" value="1"/>
</dbReference>
<accession>A0A550CYS2</accession>
<evidence type="ECO:0000256" key="12">
    <source>
        <dbReference type="SAM" id="Phobius"/>
    </source>
</evidence>
<comment type="subcellular location">
    <subcellularLocation>
        <location evidence="2">Mitochondrion inner membrane</location>
        <topology evidence="2">Single-pass membrane protein</topology>
        <orientation evidence="2">Matrix side</orientation>
    </subcellularLocation>
</comment>
<protein>
    <submittedName>
        <fullName evidence="13">NADH-ubiquinone oxidoreductase B12 subunit family-domain-containing protein</fullName>
    </submittedName>
</protein>
<keyword evidence="9 12" id="KW-1133">Transmembrane helix</keyword>
<name>A0A550CYS2_9AGAR</name>
<evidence type="ECO:0000313" key="13">
    <source>
        <dbReference type="EMBL" id="TRM69945.1"/>
    </source>
</evidence>
<feature type="transmembrane region" description="Helical" evidence="12">
    <location>
        <begin position="33"/>
        <end position="50"/>
    </location>
</feature>
<dbReference type="Pfam" id="PF08122">
    <property type="entry name" value="NDUF_B12"/>
    <property type="match status" value="1"/>
</dbReference>
<evidence type="ECO:0000256" key="2">
    <source>
        <dbReference type="ARBA" id="ARBA00004298"/>
    </source>
</evidence>
<sequence length="72" mass="8410">MPDHLPVFRDPWAKLEAWRSHQVFTKRAMLSNFFPGFGVALFAFTAYVAADELYFKPQKALMAHEHHGEEHH</sequence>
<comment type="similarity">
    <text evidence="3">Belongs to the complex I NDUFB3 subunit family.</text>
</comment>
<evidence type="ECO:0000256" key="8">
    <source>
        <dbReference type="ARBA" id="ARBA00022982"/>
    </source>
</evidence>
<proteinExistence type="inferred from homology"/>
<comment type="caution">
    <text evidence="13">The sequence shown here is derived from an EMBL/GenBank/DDBJ whole genome shotgun (WGS) entry which is preliminary data.</text>
</comment>
<organism evidence="13 14">
    <name type="scientific">Schizophyllum amplum</name>
    <dbReference type="NCBI Taxonomy" id="97359"/>
    <lineage>
        <taxon>Eukaryota</taxon>
        <taxon>Fungi</taxon>
        <taxon>Dikarya</taxon>
        <taxon>Basidiomycota</taxon>
        <taxon>Agaricomycotina</taxon>
        <taxon>Agaricomycetes</taxon>
        <taxon>Agaricomycetidae</taxon>
        <taxon>Agaricales</taxon>
        <taxon>Schizophyllaceae</taxon>
        <taxon>Schizophyllum</taxon>
    </lineage>
</organism>
<dbReference type="EMBL" id="VDMD01000001">
    <property type="protein sequence ID" value="TRM69945.1"/>
    <property type="molecule type" value="Genomic_DNA"/>
</dbReference>
<dbReference type="GO" id="GO:0022900">
    <property type="term" value="P:electron transport chain"/>
    <property type="evidence" value="ECO:0007669"/>
    <property type="project" value="InterPro"/>
</dbReference>
<evidence type="ECO:0000256" key="7">
    <source>
        <dbReference type="ARBA" id="ARBA00022792"/>
    </source>
</evidence>
<keyword evidence="8" id="KW-0249">Electron transport</keyword>
<dbReference type="InterPro" id="IPR012576">
    <property type="entry name" value="NDUFB3"/>
</dbReference>
<dbReference type="OrthoDB" id="521512at2759"/>
<dbReference type="STRING" id="97359.A0A550CYS2"/>
<dbReference type="PANTHER" id="PTHR15082">
    <property type="entry name" value="NADH-UBIQUINONE OXIDOREDUCTASE B12 SUBUNIT"/>
    <property type="match status" value="1"/>
</dbReference>
<dbReference type="GO" id="GO:0005743">
    <property type="term" value="C:mitochondrial inner membrane"/>
    <property type="evidence" value="ECO:0007669"/>
    <property type="project" value="UniProtKB-SubCell"/>
</dbReference>
<keyword evidence="10" id="KW-0496">Mitochondrion</keyword>
<dbReference type="AlphaFoldDB" id="A0A550CYS2"/>
<keyword evidence="13" id="KW-0830">Ubiquinone</keyword>
<evidence type="ECO:0000313" key="14">
    <source>
        <dbReference type="Proteomes" id="UP000320762"/>
    </source>
</evidence>
<keyword evidence="4" id="KW-0813">Transport</keyword>
<gene>
    <name evidence="13" type="ORF">BD626DRAFT_475832</name>
</gene>
<keyword evidence="11 12" id="KW-0472">Membrane</keyword>
<comment type="function">
    <text evidence="1">Accessory subunit of the mitochondrial membrane respiratory chain NADH dehydrogenase (Complex I), that is believed not to be involved in catalysis. Complex I functions in the transfer of electrons from NADH to the respiratory chain. The immediate electron acceptor for the enzyme is believed to be ubiquinone.</text>
</comment>
<evidence type="ECO:0000256" key="1">
    <source>
        <dbReference type="ARBA" id="ARBA00003195"/>
    </source>
</evidence>
<evidence type="ECO:0000256" key="4">
    <source>
        <dbReference type="ARBA" id="ARBA00022448"/>
    </source>
</evidence>
<dbReference type="Proteomes" id="UP000320762">
    <property type="component" value="Unassembled WGS sequence"/>
</dbReference>
<evidence type="ECO:0000256" key="3">
    <source>
        <dbReference type="ARBA" id="ARBA00005667"/>
    </source>
</evidence>
<evidence type="ECO:0000256" key="5">
    <source>
        <dbReference type="ARBA" id="ARBA00022660"/>
    </source>
</evidence>